<name>A0AC58SIP1_TOBAC</name>
<sequence length="208" mass="23859">MEICKKVKIVQRNSTTYKPQMNGAVEATNKNIKRILRKITDNHRQWHEKLSFASLGYQTTMRTSTGEMPYLLVYGTEGVIPVEVEIPSLRAIQEAKLDNAEWIRVKQEQLMLIDEKRMDTVCHGQLYQNRMANAFNNRVKLCQFIPGQLVLKKISPHQEEAKGKFAPNCQGPYVVHRVLSVGALILADIDERVSTMPINLDAIKKYYV</sequence>
<organism evidence="1 2">
    <name type="scientific">Nicotiana tabacum</name>
    <name type="common">Common tobacco</name>
    <dbReference type="NCBI Taxonomy" id="4097"/>
    <lineage>
        <taxon>Eukaryota</taxon>
        <taxon>Viridiplantae</taxon>
        <taxon>Streptophyta</taxon>
        <taxon>Embryophyta</taxon>
        <taxon>Tracheophyta</taxon>
        <taxon>Spermatophyta</taxon>
        <taxon>Magnoliopsida</taxon>
        <taxon>eudicotyledons</taxon>
        <taxon>Gunneridae</taxon>
        <taxon>Pentapetalae</taxon>
        <taxon>asterids</taxon>
        <taxon>lamiids</taxon>
        <taxon>Solanales</taxon>
        <taxon>Solanaceae</taxon>
        <taxon>Nicotianoideae</taxon>
        <taxon>Nicotianeae</taxon>
        <taxon>Nicotiana</taxon>
    </lineage>
</organism>
<dbReference type="RefSeq" id="XP_075084844.1">
    <property type="nucleotide sequence ID" value="XM_075228743.1"/>
</dbReference>
<evidence type="ECO:0000313" key="1">
    <source>
        <dbReference type="Proteomes" id="UP000790787"/>
    </source>
</evidence>
<reference evidence="2" key="2">
    <citation type="submission" date="2025-08" db="UniProtKB">
        <authorList>
            <consortium name="RefSeq"/>
        </authorList>
    </citation>
    <scope>IDENTIFICATION</scope>
    <source>
        <tissue evidence="2">Leaf</tissue>
    </source>
</reference>
<protein>
    <submittedName>
        <fullName evidence="2">Uncharacterized protein LOC142168083</fullName>
    </submittedName>
</protein>
<dbReference type="Proteomes" id="UP000790787">
    <property type="component" value="Chromosome 13"/>
</dbReference>
<gene>
    <name evidence="2" type="primary">LOC142168083</name>
</gene>
<reference evidence="1" key="1">
    <citation type="journal article" date="2014" name="Nat. Commun.">
        <title>The tobacco genome sequence and its comparison with those of tomato and potato.</title>
        <authorList>
            <person name="Sierro N."/>
            <person name="Battey J.N."/>
            <person name="Ouadi S."/>
            <person name="Bakaher N."/>
            <person name="Bovet L."/>
            <person name="Willig A."/>
            <person name="Goepfert S."/>
            <person name="Peitsch M.C."/>
            <person name="Ivanov N.V."/>
        </authorList>
    </citation>
    <scope>NUCLEOTIDE SEQUENCE [LARGE SCALE GENOMIC DNA]</scope>
</reference>
<keyword evidence="1" id="KW-1185">Reference proteome</keyword>
<evidence type="ECO:0000313" key="2">
    <source>
        <dbReference type="RefSeq" id="XP_075084844.1"/>
    </source>
</evidence>
<proteinExistence type="predicted"/>
<accession>A0AC58SIP1</accession>